<sequence>MRKYLAFFITRFNMGLQYRVAALAGLACQFFWGAMAILAFKAFYDTDPASFPMTLPAMSSYIWLQQALLTLLTMGGIDNEFFNVIENGNVAYELCRPVDVYAMWYSRSAATRVSNALLRCIPVLIVAALIPAPYGLMAPPDLLTFLTFLLSLLLALAVINSMGMIVYMITFHTITPRGVRLIAVNICDFFSGDIIPLPFFPAGFKEFVELLPFSATANVPLRIYSGDLHGPEMVKLLLLQAFWAVVLIAVGKVIEQRELRRVTIQGG</sequence>
<keyword evidence="1" id="KW-0812">Transmembrane</keyword>
<keyword evidence="1" id="KW-1133">Transmembrane helix</keyword>
<feature type="transmembrane region" description="Helical" evidence="1">
    <location>
        <begin position="181"/>
        <end position="204"/>
    </location>
</feature>
<keyword evidence="1" id="KW-0472">Membrane</keyword>
<reference evidence="2" key="1">
    <citation type="journal article" date="2017" name="Genome Announc.">
        <title>High-Quality Whole-Genome Sequences of the Oligo-Mouse-Microbiota Bacterial Community.</title>
        <authorList>
            <person name="Garzetti D."/>
            <person name="Brugiroux S."/>
            <person name="Bunk B."/>
            <person name="Pukall R."/>
            <person name="McCoy K.D."/>
            <person name="Macpherson A.J."/>
            <person name="Stecher B."/>
        </authorList>
    </citation>
    <scope>NUCLEOTIDE SEQUENCE</scope>
    <source>
        <strain evidence="2">KB18</strain>
    </source>
</reference>
<feature type="transmembrane region" description="Helical" evidence="1">
    <location>
        <begin position="60"/>
        <end position="77"/>
    </location>
</feature>
<dbReference type="PANTHER" id="PTHR36832">
    <property type="entry name" value="SLR1174 PROTEIN-RELATED"/>
    <property type="match status" value="1"/>
</dbReference>
<dbReference type="Pfam" id="PF06182">
    <property type="entry name" value="ABC2_membrane_6"/>
    <property type="match status" value="1"/>
</dbReference>
<accession>A0A1Z2XNR9</accession>
<name>A0A1Z2XNR9_9FIRM</name>
<gene>
    <name evidence="2" type="ORF">ADH66_05015</name>
    <name evidence="3" type="ORF">I5Q82_15090</name>
</gene>
<proteinExistence type="predicted"/>
<feature type="transmembrane region" description="Helical" evidence="1">
    <location>
        <begin position="20"/>
        <end position="40"/>
    </location>
</feature>
<dbReference type="EMBL" id="CP065321">
    <property type="protein sequence ID" value="QQR29365.1"/>
    <property type="molecule type" value="Genomic_DNA"/>
</dbReference>
<evidence type="ECO:0000313" key="2">
    <source>
        <dbReference type="EMBL" id="ASB40075.1"/>
    </source>
</evidence>
<evidence type="ECO:0000313" key="3">
    <source>
        <dbReference type="EMBL" id="QQR29365.1"/>
    </source>
</evidence>
<evidence type="ECO:0000256" key="1">
    <source>
        <dbReference type="SAM" id="Phobius"/>
    </source>
</evidence>
<dbReference type="Proteomes" id="UP000596035">
    <property type="component" value="Chromosome"/>
</dbReference>
<evidence type="ECO:0000313" key="5">
    <source>
        <dbReference type="Proteomes" id="UP000596035"/>
    </source>
</evidence>
<dbReference type="AlphaFoldDB" id="A0A1Z2XNR9"/>
<dbReference type="RefSeq" id="WP_066534878.1">
    <property type="nucleotide sequence ID" value="NZ_CAJTCQ010000004.1"/>
</dbReference>
<keyword evidence="4" id="KW-1185">Reference proteome</keyword>
<organism evidence="3 5">
    <name type="scientific">Acutalibacter muris</name>
    <dbReference type="NCBI Taxonomy" id="1796620"/>
    <lineage>
        <taxon>Bacteria</taxon>
        <taxon>Bacillati</taxon>
        <taxon>Bacillota</taxon>
        <taxon>Clostridia</taxon>
        <taxon>Eubacteriales</taxon>
        <taxon>Acutalibacteraceae</taxon>
        <taxon>Acutalibacter</taxon>
    </lineage>
</organism>
<evidence type="ECO:0000313" key="4">
    <source>
        <dbReference type="Proteomes" id="UP000196710"/>
    </source>
</evidence>
<dbReference type="Proteomes" id="UP000196710">
    <property type="component" value="Chromosome"/>
</dbReference>
<dbReference type="PANTHER" id="PTHR36832:SF2">
    <property type="entry name" value="INTEGRAL MEMBRANE PROTEIN"/>
    <property type="match status" value="1"/>
</dbReference>
<dbReference type="KEGG" id="amur:ADH66_05015"/>
<reference evidence="4" key="2">
    <citation type="submission" date="2017-05" db="EMBL/GenBank/DDBJ databases">
        <title>Improved OligoMM genomes.</title>
        <authorList>
            <person name="Garzetti D."/>
        </authorList>
    </citation>
    <scope>NUCLEOTIDE SEQUENCE [LARGE SCALE GENOMIC DNA]</scope>
    <source>
        <strain evidence="4">KB18</strain>
    </source>
</reference>
<protein>
    <submittedName>
        <fullName evidence="2">ABC transporter permease</fullName>
    </submittedName>
    <submittedName>
        <fullName evidence="3">ABC-2 family transporter protein</fullName>
    </submittedName>
</protein>
<dbReference type="InterPro" id="IPR010390">
    <property type="entry name" value="ABC-2_transporter-like"/>
</dbReference>
<feature type="transmembrane region" description="Helical" evidence="1">
    <location>
        <begin position="236"/>
        <end position="254"/>
    </location>
</feature>
<feature type="transmembrane region" description="Helical" evidence="1">
    <location>
        <begin position="116"/>
        <end position="136"/>
    </location>
</feature>
<feature type="transmembrane region" description="Helical" evidence="1">
    <location>
        <begin position="142"/>
        <end position="169"/>
    </location>
</feature>
<dbReference type="EMBL" id="CP021422">
    <property type="protein sequence ID" value="ASB40075.1"/>
    <property type="molecule type" value="Genomic_DNA"/>
</dbReference>
<reference evidence="3 5" key="3">
    <citation type="submission" date="2020-11" db="EMBL/GenBank/DDBJ databases">
        <title>Closed and high quality bacterial genomes of the OMM12 community.</title>
        <authorList>
            <person name="Marbouty M."/>
            <person name="Lamy-Besnier Q."/>
            <person name="Debarbieux L."/>
            <person name="Koszul R."/>
        </authorList>
    </citation>
    <scope>NUCLEOTIDE SEQUENCE [LARGE SCALE GENOMIC DNA]</scope>
    <source>
        <strain evidence="3 5">KB18</strain>
    </source>
</reference>